<evidence type="ECO:0000313" key="1">
    <source>
        <dbReference type="EMBL" id="TRY99186.1"/>
    </source>
</evidence>
<dbReference type="EMBL" id="SRMA01025092">
    <property type="protein sequence ID" value="TRY99186.1"/>
    <property type="molecule type" value="Genomic_DNA"/>
</dbReference>
<name>A0A553RAJ1_9TELE</name>
<gene>
    <name evidence="1" type="ORF">DNTS_001984</name>
</gene>
<organism evidence="1 2">
    <name type="scientific">Danionella cerebrum</name>
    <dbReference type="NCBI Taxonomy" id="2873325"/>
    <lineage>
        <taxon>Eukaryota</taxon>
        <taxon>Metazoa</taxon>
        <taxon>Chordata</taxon>
        <taxon>Craniata</taxon>
        <taxon>Vertebrata</taxon>
        <taxon>Euteleostomi</taxon>
        <taxon>Actinopterygii</taxon>
        <taxon>Neopterygii</taxon>
        <taxon>Teleostei</taxon>
        <taxon>Ostariophysi</taxon>
        <taxon>Cypriniformes</taxon>
        <taxon>Danionidae</taxon>
        <taxon>Danioninae</taxon>
        <taxon>Danionella</taxon>
    </lineage>
</organism>
<comment type="caution">
    <text evidence="1">The sequence shown here is derived from an EMBL/GenBank/DDBJ whole genome shotgun (WGS) entry which is preliminary data.</text>
</comment>
<dbReference type="AlphaFoldDB" id="A0A553RAJ1"/>
<evidence type="ECO:0000313" key="2">
    <source>
        <dbReference type="Proteomes" id="UP000316079"/>
    </source>
</evidence>
<protein>
    <submittedName>
        <fullName evidence="1">Uncharacterized protein</fullName>
    </submittedName>
</protein>
<dbReference type="OrthoDB" id="9397006at2759"/>
<proteinExistence type="predicted"/>
<reference evidence="1 2" key="1">
    <citation type="journal article" date="2019" name="Sci. Data">
        <title>Hybrid genome assembly and annotation of Danionella translucida.</title>
        <authorList>
            <person name="Kadobianskyi M."/>
            <person name="Schulze L."/>
            <person name="Schuelke M."/>
            <person name="Judkewitz B."/>
        </authorList>
    </citation>
    <scope>NUCLEOTIDE SEQUENCE [LARGE SCALE GENOMIC DNA]</scope>
    <source>
        <strain evidence="1 2">Bolton</strain>
    </source>
</reference>
<dbReference type="STRING" id="623744.A0A553RAJ1"/>
<sequence length="99" mass="10882">MDVRDAPGRWEALASRDSSSRHAAMELVHQEVMKRIETIGPIPDPCSSSPPAVDDALSSDLNALLAHVLMLSKRCPYEDVRKKCMCLLQTVQDVMCATA</sequence>
<keyword evidence="2" id="KW-1185">Reference proteome</keyword>
<accession>A0A553RAJ1</accession>
<dbReference type="Proteomes" id="UP000316079">
    <property type="component" value="Unassembled WGS sequence"/>
</dbReference>